<evidence type="ECO:0000256" key="1">
    <source>
        <dbReference type="SAM" id="MobiDB-lite"/>
    </source>
</evidence>
<gene>
    <name evidence="4" type="primary">LOC100899304</name>
</gene>
<feature type="compositionally biased region" description="Low complexity" evidence="1">
    <location>
        <begin position="392"/>
        <end position="441"/>
    </location>
</feature>
<dbReference type="KEGG" id="goe:100899304"/>
<dbReference type="GO" id="GO:0044545">
    <property type="term" value="C:NSL complex"/>
    <property type="evidence" value="ECO:0007669"/>
    <property type="project" value="TreeGrafter"/>
</dbReference>
<feature type="compositionally biased region" description="Basic and acidic residues" evidence="1">
    <location>
        <begin position="1086"/>
        <end position="1100"/>
    </location>
</feature>
<feature type="compositionally biased region" description="Polar residues" evidence="1">
    <location>
        <begin position="189"/>
        <end position="201"/>
    </location>
</feature>
<protein>
    <submittedName>
        <fullName evidence="4">Uncharacterized protein LOC100899304</fullName>
    </submittedName>
</protein>
<feature type="compositionally biased region" description="Basic residues" evidence="1">
    <location>
        <begin position="1178"/>
        <end position="1187"/>
    </location>
</feature>
<sequence length="1419" mass="153661">MGSVNTSVSLRLPPGAGSKRVVSTSTNSAAAASATNASSVSINRSNSISVSGRLVADHHDYHLQHHPQLRVNGDAGSGLNGGVGGGLKPLTNGRGTFTLVKRGGVISNGGKMVTTSTNGGSNNALNENSHVREIYTSPTLFNGVGGTATVTAIVPTTTRLTSHPTATSSSSPTTTFSAFSSSNNNNNNRLKSNQNSGIPSKNNTTATSNNNQTNHDGASYGQSPAGRAAATGVMLPPNQKLAGSKTTIIIGRNSQQYQEINGNHNYSMRDIANASAIANNSKPNSIGASSNSPTPMLAIATATTTMPKVSAASASGTIPAPSPMRVSTPLTKKISAAGAVTRNTMSTTEDEEEDDDANGAATSSIPSRQRLSPHAPCARVTAGSTLLSASSIASSSSSSTRAPTATASTITNSPAAAGASTTTTTAAASTSSRTAFSTGTSVRTHHVERSRFTSETNDEHEIAKRKDELPSGSECAGRFSADPAHMFAVDCEAQLRKMHELNRKNDVVSQRIHRIQTKSTVEVAYSELKQVIAQGQEIFKMPCLMSKSGQIAAQLANKEKNTTPLQRKLGENDSAKLVRGCGIHSTLIANTEKLCDSSATESSSEEEDLPEKVEIFNGRRILTPFQYASSHSSCRSQHPAWRWASERATLGAQWTWLQAQVSELEYRIRQQHELCRQLRLRKEPCLQQPDPNNSDDMSRCARTTPLNKNFTKRRLVHAHTIPAEVAESVPIDALNLSCECGTMYPQIELCVRCTFLHAQSARERLDISEERQQEEFQLTRQLMAIPLWDSQSEVSRMATYDETYHPVLSGKHDISLSLHYENLLRMGYSLLVHKNAQAESSSDAAVATTSAASGAAAVAAKKKRDLQAAGTQAQQQASQHSQQRSAAATPEPPEIDDDAPPTKRKRPLTHAANRPSRSEKRGSSGGAPRPTDGVSKKRRADRRFTTAPAHRSVSVDSQEQADDELFADIGDRNNPSRTRRTSNVVHQEYGYDIDNIVIPYGMMSSTRLVEPLKYKEILTPKWRILHLGPVESEDNEQSAQVEGSATVSDKMAAPESGKSSFAMDDEDTVLAVKDDGKEEDTSDAAFEVRHSRQETLERERFSAYLQPKLVSNIGSPSAAIYRGRRTESTDAQKSKDSSTQAATPQMFPSAMRAKEIHDESSLLGSEVGGKTESIAKLHASKAKRQHRSLSQDWTMQQSSSAPTPYPPRKFPLSDEEFEKILQENSDPDEVEKACETVPVDESNGQKPKEKPRRFISKSNASSSPSTGGQTPLTEQKQDDPLSSSKAFPDELQQGQRQRVHPAAEEEPQSQERPMDLDEPQARLSRRANEVSKTDAFSLGVEDAESLDVEDNSDVRVASKKSEQNEDFEMHDDNSNPSNHGLMHWLNVSCDKVNEADILDEIANPEWSADEEEETEPEED</sequence>
<evidence type="ECO:0000259" key="2">
    <source>
        <dbReference type="SMART" id="SM01300"/>
    </source>
</evidence>
<feature type="compositionally biased region" description="Polar residues" evidence="1">
    <location>
        <begin position="360"/>
        <end position="370"/>
    </location>
</feature>
<feature type="domain" description="PEHE" evidence="2">
    <location>
        <begin position="1017"/>
        <end position="1193"/>
    </location>
</feature>
<feature type="compositionally biased region" description="Acidic residues" evidence="1">
    <location>
        <begin position="1341"/>
        <end position="1351"/>
    </location>
</feature>
<feature type="region of interest" description="Disordered" evidence="1">
    <location>
        <begin position="1115"/>
        <end position="1379"/>
    </location>
</feature>
<feature type="compositionally biased region" description="Low complexity" evidence="1">
    <location>
        <begin position="202"/>
        <end position="214"/>
    </location>
</feature>
<dbReference type="Proteomes" id="UP000694867">
    <property type="component" value="Unplaced"/>
</dbReference>
<evidence type="ECO:0000313" key="3">
    <source>
        <dbReference type="Proteomes" id="UP000694867"/>
    </source>
</evidence>
<feature type="compositionally biased region" description="Low complexity" evidence="1">
    <location>
        <begin position="160"/>
        <end position="188"/>
    </location>
</feature>
<dbReference type="GeneID" id="100899304"/>
<feature type="compositionally biased region" description="Acidic residues" evidence="1">
    <location>
        <begin position="348"/>
        <end position="357"/>
    </location>
</feature>
<dbReference type="SMART" id="SM01300">
    <property type="entry name" value="PEHE"/>
    <property type="match status" value="1"/>
</dbReference>
<feature type="compositionally biased region" description="Basic and acidic residues" evidence="1">
    <location>
        <begin position="445"/>
        <end position="469"/>
    </location>
</feature>
<dbReference type="InterPro" id="IPR026180">
    <property type="entry name" value="NSL1"/>
</dbReference>
<dbReference type="RefSeq" id="XP_003737576.1">
    <property type="nucleotide sequence ID" value="XM_003737528.2"/>
</dbReference>
<feature type="compositionally biased region" description="Polar residues" evidence="1">
    <location>
        <begin position="1256"/>
        <end position="1285"/>
    </location>
</feature>
<feature type="region of interest" description="Disordered" evidence="1">
    <location>
        <begin position="1032"/>
        <end position="1100"/>
    </location>
</feature>
<evidence type="ECO:0000313" key="4">
    <source>
        <dbReference type="RefSeq" id="XP_003737576.1"/>
    </source>
</evidence>
<feature type="compositionally biased region" description="Polar residues" evidence="1">
    <location>
        <begin position="1188"/>
        <end position="1202"/>
    </location>
</feature>
<feature type="region of interest" description="Disordered" evidence="1">
    <location>
        <begin position="312"/>
        <end position="378"/>
    </location>
</feature>
<name>A0AAJ6QMD3_9ACAR</name>
<feature type="region of interest" description="Disordered" evidence="1">
    <location>
        <begin position="1"/>
        <end position="22"/>
    </location>
</feature>
<organism evidence="3 4">
    <name type="scientific">Galendromus occidentalis</name>
    <name type="common">western predatory mite</name>
    <dbReference type="NCBI Taxonomy" id="34638"/>
    <lineage>
        <taxon>Eukaryota</taxon>
        <taxon>Metazoa</taxon>
        <taxon>Ecdysozoa</taxon>
        <taxon>Arthropoda</taxon>
        <taxon>Chelicerata</taxon>
        <taxon>Arachnida</taxon>
        <taxon>Acari</taxon>
        <taxon>Parasitiformes</taxon>
        <taxon>Mesostigmata</taxon>
        <taxon>Gamasina</taxon>
        <taxon>Phytoseioidea</taxon>
        <taxon>Phytoseiidae</taxon>
        <taxon>Typhlodrominae</taxon>
        <taxon>Galendromus</taxon>
    </lineage>
</organism>
<reference evidence="4" key="1">
    <citation type="submission" date="2025-08" db="UniProtKB">
        <authorList>
            <consortium name="RefSeq"/>
        </authorList>
    </citation>
    <scope>IDENTIFICATION</scope>
</reference>
<dbReference type="PANTHER" id="PTHR22443">
    <property type="entry name" value="NON-SPECIFIC LETHAL 1, ISOFORM M"/>
    <property type="match status" value="1"/>
</dbReference>
<feature type="compositionally biased region" description="Polar residues" evidence="1">
    <location>
        <begin position="1037"/>
        <end position="1047"/>
    </location>
</feature>
<feature type="region of interest" description="Disordered" evidence="1">
    <location>
        <begin position="160"/>
        <end position="230"/>
    </location>
</feature>
<dbReference type="PANTHER" id="PTHR22443:SF18">
    <property type="entry name" value="NON-SPECIFIC LETHAL 1, ISOFORM M"/>
    <property type="match status" value="1"/>
</dbReference>
<accession>A0AAJ6QMD3</accession>
<feature type="compositionally biased region" description="Low complexity" evidence="1">
    <location>
        <begin position="867"/>
        <end position="889"/>
    </location>
</feature>
<keyword evidence="3" id="KW-1185">Reference proteome</keyword>
<feature type="region of interest" description="Disordered" evidence="1">
    <location>
        <begin position="392"/>
        <end position="476"/>
    </location>
</feature>
<dbReference type="InterPro" id="IPR029332">
    <property type="entry name" value="PEHE_dom"/>
</dbReference>
<feature type="region of interest" description="Disordered" evidence="1">
    <location>
        <begin position="866"/>
        <end position="961"/>
    </location>
</feature>
<dbReference type="GO" id="GO:0035035">
    <property type="term" value="F:histone acetyltransferase binding"/>
    <property type="evidence" value="ECO:0007669"/>
    <property type="project" value="TreeGrafter"/>
</dbReference>
<feature type="compositionally biased region" description="Basic and acidic residues" evidence="1">
    <location>
        <begin position="1124"/>
        <end position="1136"/>
    </location>
</feature>
<proteinExistence type="predicted"/>